<feature type="region of interest" description="Disordered" evidence="2">
    <location>
        <begin position="83"/>
        <end position="102"/>
    </location>
</feature>
<dbReference type="PROSITE" id="PS50297">
    <property type="entry name" value="ANK_REP_REGION"/>
    <property type="match status" value="1"/>
</dbReference>
<dbReference type="OrthoDB" id="524187at2759"/>
<dbReference type="RefSeq" id="XP_013286931.1">
    <property type="nucleotide sequence ID" value="XM_013431477.1"/>
</dbReference>
<sequence length="435" mass="50434">MDPGTVFSVLEIVGAVVRRLVEAGQTMHDAPEGLTRVINETEKLRALLDRLLIFQRALPQEQRDILDKQVNTTEWRDLLTDLDNLTSGRKPGETGSGGGGGEKMKLADRWWWLRRKDVVEDKVRKLQEQTEWISKRLVNEYLFEHHQQLSQNSKQVSQILDLIMSVALKLNSDNLPSPRFDDNGVYSPYKAEGIAWYGQYRCKPGQDLSMPYFRDRRLLAERAWVGNWNGVMELLGMARKEYRQNWINCPPIYKATEQHKITSGFRPLHQAAWHGDKSAVESLLKEGAWRLVRTSRATKDSTEHSTPLDVARDHGWKDLYDNLSPVMRRPVSHKTLHTLQTHLHDLIKDTFGGHPDAHLDCFLLPELEILTEFERSRIWFPLNPELSDTRDGLAVHIILERNELVAVMRWDKIKRRTYRISTSKVQEIQQAVVLR</sequence>
<reference evidence="3 4" key="1">
    <citation type="submission" date="2015-01" db="EMBL/GenBank/DDBJ databases">
        <title>The Genome Sequence of Fonsecaea pedrosoi CBS 271.37.</title>
        <authorList>
            <consortium name="The Broad Institute Genomics Platform"/>
            <person name="Cuomo C."/>
            <person name="de Hoog S."/>
            <person name="Gorbushina A."/>
            <person name="Stielow B."/>
            <person name="Teixiera M."/>
            <person name="Abouelleil A."/>
            <person name="Chapman S.B."/>
            <person name="Priest M."/>
            <person name="Young S.K."/>
            <person name="Wortman J."/>
            <person name="Nusbaum C."/>
            <person name="Birren B."/>
        </authorList>
    </citation>
    <scope>NUCLEOTIDE SEQUENCE [LARGE SCALE GENOMIC DNA]</scope>
    <source>
        <strain evidence="3 4">CBS 271.37</strain>
    </source>
</reference>
<evidence type="ECO:0000256" key="2">
    <source>
        <dbReference type="SAM" id="MobiDB-lite"/>
    </source>
</evidence>
<evidence type="ECO:0000313" key="4">
    <source>
        <dbReference type="Proteomes" id="UP000053029"/>
    </source>
</evidence>
<gene>
    <name evidence="3" type="ORF">Z517_02367</name>
</gene>
<proteinExistence type="predicted"/>
<dbReference type="VEuPathDB" id="FungiDB:Z517_02367"/>
<organism evidence="3 4">
    <name type="scientific">Fonsecaea pedrosoi CBS 271.37</name>
    <dbReference type="NCBI Taxonomy" id="1442368"/>
    <lineage>
        <taxon>Eukaryota</taxon>
        <taxon>Fungi</taxon>
        <taxon>Dikarya</taxon>
        <taxon>Ascomycota</taxon>
        <taxon>Pezizomycotina</taxon>
        <taxon>Eurotiomycetes</taxon>
        <taxon>Chaetothyriomycetidae</taxon>
        <taxon>Chaetothyriales</taxon>
        <taxon>Herpotrichiellaceae</taxon>
        <taxon>Fonsecaea</taxon>
    </lineage>
</organism>
<dbReference type="SUPFAM" id="SSF48403">
    <property type="entry name" value="Ankyrin repeat"/>
    <property type="match status" value="1"/>
</dbReference>
<keyword evidence="4" id="KW-1185">Reference proteome</keyword>
<dbReference type="HOGENOM" id="CLU_051523_0_0_1"/>
<dbReference type="GeneID" id="25301857"/>
<evidence type="ECO:0000256" key="1">
    <source>
        <dbReference type="PROSITE-ProRule" id="PRU00023"/>
    </source>
</evidence>
<name>A0A0D2GQ60_9EURO</name>
<dbReference type="AlphaFoldDB" id="A0A0D2GQ60"/>
<dbReference type="EMBL" id="KN846970">
    <property type="protein sequence ID" value="KIW83123.1"/>
    <property type="molecule type" value="Genomic_DNA"/>
</dbReference>
<keyword evidence="1" id="KW-0040">ANK repeat</keyword>
<evidence type="ECO:0000313" key="3">
    <source>
        <dbReference type="EMBL" id="KIW83123.1"/>
    </source>
</evidence>
<protein>
    <submittedName>
        <fullName evidence="3">Unplaced genomic scaffold supercont1.2, whole genome shotgun sequence</fullName>
    </submittedName>
</protein>
<dbReference type="PROSITE" id="PS50088">
    <property type="entry name" value="ANK_REPEAT"/>
    <property type="match status" value="1"/>
</dbReference>
<dbReference type="Gene3D" id="1.25.40.20">
    <property type="entry name" value="Ankyrin repeat-containing domain"/>
    <property type="match status" value="1"/>
</dbReference>
<dbReference type="InterPro" id="IPR036770">
    <property type="entry name" value="Ankyrin_rpt-contain_sf"/>
</dbReference>
<accession>A0A0D2GQ60</accession>
<dbReference type="Proteomes" id="UP000053029">
    <property type="component" value="Unassembled WGS sequence"/>
</dbReference>
<feature type="repeat" description="ANK" evidence="1">
    <location>
        <begin position="263"/>
        <end position="288"/>
    </location>
</feature>
<dbReference type="InterPro" id="IPR002110">
    <property type="entry name" value="Ankyrin_rpt"/>
</dbReference>